<accession>A0AAV4TIG3</accession>
<evidence type="ECO:0000313" key="3">
    <source>
        <dbReference type="Proteomes" id="UP001054837"/>
    </source>
</evidence>
<keyword evidence="3" id="KW-1185">Reference proteome</keyword>
<name>A0AAV4TIG3_9ARAC</name>
<dbReference type="Proteomes" id="UP001054837">
    <property type="component" value="Unassembled WGS sequence"/>
</dbReference>
<dbReference type="AlphaFoldDB" id="A0AAV4TIG3"/>
<protein>
    <submittedName>
        <fullName evidence="2">Uncharacterized protein</fullName>
    </submittedName>
</protein>
<comment type="caution">
    <text evidence="2">The sequence shown here is derived from an EMBL/GenBank/DDBJ whole genome shotgun (WGS) entry which is preliminary data.</text>
</comment>
<feature type="compositionally biased region" description="Pro residues" evidence="1">
    <location>
        <begin position="106"/>
        <end position="120"/>
    </location>
</feature>
<sequence>MDTCSGSESTLSCSYARDVPSSVKCPPLKCPFMCSVHKVPGLHCEGCLCLPLGRDIFARDRPCGYPKCPSPLCIVLEFSGVPCPACFCPLSPPMSPSSSKKFNLPSAPPPLPAGFFPPPA</sequence>
<proteinExistence type="predicted"/>
<organism evidence="2 3">
    <name type="scientific">Caerostris darwini</name>
    <dbReference type="NCBI Taxonomy" id="1538125"/>
    <lineage>
        <taxon>Eukaryota</taxon>
        <taxon>Metazoa</taxon>
        <taxon>Ecdysozoa</taxon>
        <taxon>Arthropoda</taxon>
        <taxon>Chelicerata</taxon>
        <taxon>Arachnida</taxon>
        <taxon>Araneae</taxon>
        <taxon>Araneomorphae</taxon>
        <taxon>Entelegynae</taxon>
        <taxon>Araneoidea</taxon>
        <taxon>Araneidae</taxon>
        <taxon>Caerostris</taxon>
    </lineage>
</organism>
<reference evidence="2 3" key="1">
    <citation type="submission" date="2021-06" db="EMBL/GenBank/DDBJ databases">
        <title>Caerostris darwini draft genome.</title>
        <authorList>
            <person name="Kono N."/>
            <person name="Arakawa K."/>
        </authorList>
    </citation>
    <scope>NUCLEOTIDE SEQUENCE [LARGE SCALE GENOMIC DNA]</scope>
</reference>
<gene>
    <name evidence="2" type="ORF">CDAR_570481</name>
</gene>
<feature type="region of interest" description="Disordered" evidence="1">
    <location>
        <begin position="93"/>
        <end position="120"/>
    </location>
</feature>
<evidence type="ECO:0000313" key="2">
    <source>
        <dbReference type="EMBL" id="GIY46155.1"/>
    </source>
</evidence>
<evidence type="ECO:0000256" key="1">
    <source>
        <dbReference type="SAM" id="MobiDB-lite"/>
    </source>
</evidence>
<dbReference type="EMBL" id="BPLQ01009717">
    <property type="protein sequence ID" value="GIY46155.1"/>
    <property type="molecule type" value="Genomic_DNA"/>
</dbReference>